<comment type="similarity">
    <text evidence="1">Belongs to the HyuE racemase family.</text>
</comment>
<name>A0A292PXE8_9PEZI</name>
<dbReference type="Proteomes" id="UP001412239">
    <property type="component" value="Unassembled WGS sequence"/>
</dbReference>
<dbReference type="PANTHER" id="PTHR28047">
    <property type="entry name" value="PROTEIN DCG1"/>
    <property type="match status" value="1"/>
</dbReference>
<dbReference type="InterPro" id="IPR015942">
    <property type="entry name" value="Asp/Glu/hydantoin_racemase"/>
</dbReference>
<dbReference type="Pfam" id="PF01177">
    <property type="entry name" value="Asp_Glu_race"/>
    <property type="match status" value="1"/>
</dbReference>
<dbReference type="PANTHER" id="PTHR28047:SF5">
    <property type="entry name" value="PROTEIN DCG1"/>
    <property type="match status" value="1"/>
</dbReference>
<proteinExistence type="inferred from homology"/>
<dbReference type="InterPro" id="IPR053714">
    <property type="entry name" value="Iso_Racemase_Enz_sf"/>
</dbReference>
<evidence type="ECO:0000313" key="2">
    <source>
        <dbReference type="EMBL" id="CUS11298.1"/>
    </source>
</evidence>
<dbReference type="AlphaFoldDB" id="A0A292PXE8"/>
<dbReference type="InterPro" id="IPR052186">
    <property type="entry name" value="Hydantoin_racemase-like"/>
</dbReference>
<evidence type="ECO:0000313" key="3">
    <source>
        <dbReference type="Proteomes" id="UP001412239"/>
    </source>
</evidence>
<keyword evidence="3" id="KW-1185">Reference proteome</keyword>
<dbReference type="EMBL" id="LN891025">
    <property type="protein sequence ID" value="CUS11298.1"/>
    <property type="molecule type" value="Genomic_DNA"/>
</dbReference>
<dbReference type="Gene3D" id="3.40.50.12500">
    <property type="match status" value="1"/>
</dbReference>
<dbReference type="GO" id="GO:0047661">
    <property type="term" value="F:amino-acid racemase activity"/>
    <property type="evidence" value="ECO:0007669"/>
    <property type="project" value="InterPro"/>
</dbReference>
<organism evidence="2 3">
    <name type="scientific">Tuber aestivum</name>
    <name type="common">summer truffle</name>
    <dbReference type="NCBI Taxonomy" id="59557"/>
    <lineage>
        <taxon>Eukaryota</taxon>
        <taxon>Fungi</taxon>
        <taxon>Dikarya</taxon>
        <taxon>Ascomycota</taxon>
        <taxon>Pezizomycotina</taxon>
        <taxon>Pezizomycetes</taxon>
        <taxon>Pezizales</taxon>
        <taxon>Tuberaceae</taxon>
        <taxon>Tuber</taxon>
    </lineage>
</organism>
<reference evidence="2" key="1">
    <citation type="submission" date="2015-10" db="EMBL/GenBank/DDBJ databases">
        <authorList>
            <person name="Regsiter A."/>
            <person name="william w."/>
        </authorList>
    </citation>
    <scope>NUCLEOTIDE SEQUENCE</scope>
    <source>
        <strain evidence="2">Montdore</strain>
    </source>
</reference>
<accession>A0A292PXE8</accession>
<evidence type="ECO:0000256" key="1">
    <source>
        <dbReference type="ARBA" id="ARBA00038414"/>
    </source>
</evidence>
<sequence>MSILVINPNSSVSMTKALEPAIEGLGLPALTCSYFTAPPPSPASIDDAESSKESAYVCFPLLFERLASHDAFVVACYSDHPLVPLLQVHTGKPVIGIFQASVTQALHVLPREKKFGIVTTGKVWEELLTDGVRGFLGGEERFAGVQSTGLTAGELHSVPEEELRRRMEHATEKLLESGDVGVVCLGCAGLVGLEEIVRGVAERLGVEVKVIDGVVAGVVTAGGLMRCKY</sequence>
<protein>
    <recommendedName>
        <fullName evidence="4">Asp/Glu/hydantoin racemase</fullName>
    </recommendedName>
</protein>
<gene>
    <name evidence="2" type="ORF">GSTUAT00004575001</name>
</gene>
<evidence type="ECO:0008006" key="4">
    <source>
        <dbReference type="Google" id="ProtNLM"/>
    </source>
</evidence>